<feature type="non-terminal residue" evidence="1">
    <location>
        <position position="44"/>
    </location>
</feature>
<dbReference type="AlphaFoldDB" id="A0A6V8PPN5"/>
<gene>
    <name evidence="1" type="ORF">HKBW3S42_02360</name>
</gene>
<evidence type="ECO:0000313" key="1">
    <source>
        <dbReference type="EMBL" id="GFP34020.1"/>
    </source>
</evidence>
<protein>
    <submittedName>
        <fullName evidence="1">Uncharacterized protein</fullName>
    </submittedName>
</protein>
<organism evidence="1 2">
    <name type="scientific">Candidatus Hakubella thermalkaliphila</name>
    <dbReference type="NCBI Taxonomy" id="2754717"/>
    <lineage>
        <taxon>Bacteria</taxon>
        <taxon>Bacillati</taxon>
        <taxon>Actinomycetota</taxon>
        <taxon>Actinomycetota incertae sedis</taxon>
        <taxon>Candidatus Hakubellales</taxon>
        <taxon>Candidatus Hakubellaceae</taxon>
        <taxon>Candidatus Hakubella</taxon>
    </lineage>
</organism>
<dbReference type="Proteomes" id="UP000568877">
    <property type="component" value="Unassembled WGS sequence"/>
</dbReference>
<sequence length="44" mass="4801">MEQKMGPAQGTGPFRCPKCGRVTWGQLQHCPECGESLTVECSEC</sequence>
<comment type="caution">
    <text evidence="1">The sequence shown here is derived from an EMBL/GenBank/DDBJ whole genome shotgun (WGS) entry which is preliminary data.</text>
</comment>
<reference evidence="1 2" key="1">
    <citation type="journal article" date="2020" name="Front. Microbiol.">
        <title>Single-cell genomics of novel Actinobacteria with the Wood-Ljungdahl pathway discovered in a serpentinizing system.</title>
        <authorList>
            <person name="Merino N."/>
            <person name="Kawai M."/>
            <person name="Boyd E.S."/>
            <person name="Colman D.R."/>
            <person name="McGlynn S.E."/>
            <person name="Nealson K.H."/>
            <person name="Kurokawa K."/>
            <person name="Hongoh Y."/>
        </authorList>
    </citation>
    <scope>NUCLEOTIDE SEQUENCE [LARGE SCALE GENOMIC DNA]</scope>
    <source>
        <strain evidence="1 2">S42</strain>
    </source>
</reference>
<proteinExistence type="predicted"/>
<dbReference type="EMBL" id="BLSA01000887">
    <property type="protein sequence ID" value="GFP34020.1"/>
    <property type="molecule type" value="Genomic_DNA"/>
</dbReference>
<accession>A0A6V8PPN5</accession>
<name>A0A6V8PPN5_9ACTN</name>
<evidence type="ECO:0000313" key="2">
    <source>
        <dbReference type="Proteomes" id="UP000568877"/>
    </source>
</evidence>